<feature type="transmembrane region" description="Helical" evidence="2">
    <location>
        <begin position="49"/>
        <end position="70"/>
    </location>
</feature>
<evidence type="ECO:0000256" key="1">
    <source>
        <dbReference type="SAM" id="MobiDB-lite"/>
    </source>
</evidence>
<organism evidence="3 4">
    <name type="scientific">Arthrobacter woluwensis</name>
    <dbReference type="NCBI Taxonomy" id="156980"/>
    <lineage>
        <taxon>Bacteria</taxon>
        <taxon>Bacillati</taxon>
        <taxon>Actinomycetota</taxon>
        <taxon>Actinomycetes</taxon>
        <taxon>Micrococcales</taxon>
        <taxon>Micrococcaceae</taxon>
        <taxon>Arthrobacter</taxon>
    </lineage>
</organism>
<accession>A0A1H4W5G8</accession>
<keyword evidence="4" id="KW-1185">Reference proteome</keyword>
<dbReference type="RefSeq" id="WP_244907368.1">
    <property type="nucleotide sequence ID" value="NZ_FNSN01000004.1"/>
</dbReference>
<proteinExistence type="predicted"/>
<evidence type="ECO:0000256" key="2">
    <source>
        <dbReference type="SAM" id="Phobius"/>
    </source>
</evidence>
<evidence type="ECO:0000313" key="3">
    <source>
        <dbReference type="EMBL" id="SEC88465.1"/>
    </source>
</evidence>
<name>A0A1H4W5G8_9MICC</name>
<dbReference type="Proteomes" id="UP000182652">
    <property type="component" value="Unassembled WGS sequence"/>
</dbReference>
<keyword evidence="2" id="KW-0812">Transmembrane</keyword>
<gene>
    <name evidence="3" type="ORF">SAMN04489745_3420</name>
</gene>
<protein>
    <submittedName>
        <fullName evidence="3">Uncharacterized protein</fullName>
    </submittedName>
</protein>
<dbReference type="AlphaFoldDB" id="A0A1H4W5G8"/>
<dbReference type="STRING" id="156980.SAMN04489745_3420"/>
<feature type="transmembrane region" description="Helical" evidence="2">
    <location>
        <begin position="76"/>
        <end position="95"/>
    </location>
</feature>
<keyword evidence="2" id="KW-0472">Membrane</keyword>
<dbReference type="EMBL" id="FNSN01000004">
    <property type="protein sequence ID" value="SEC88465.1"/>
    <property type="molecule type" value="Genomic_DNA"/>
</dbReference>
<sequence length="110" mass="12197">MSKQQSSADDDGRRAAVARGRTVGGWEGPAREEPERKPSRRLLRSAEDLDIVLGMLGFWTLVLFGTTVWMEVTGQPALGWALGLLAAVLAVWGLIRLRRRLPSRAMGRRN</sequence>
<feature type="region of interest" description="Disordered" evidence="1">
    <location>
        <begin position="1"/>
        <end position="39"/>
    </location>
</feature>
<keyword evidence="2" id="KW-1133">Transmembrane helix</keyword>
<evidence type="ECO:0000313" key="4">
    <source>
        <dbReference type="Proteomes" id="UP000182652"/>
    </source>
</evidence>
<reference evidence="3 4" key="1">
    <citation type="submission" date="2016-10" db="EMBL/GenBank/DDBJ databases">
        <authorList>
            <person name="de Groot N.N."/>
        </authorList>
    </citation>
    <scope>NUCLEOTIDE SEQUENCE [LARGE SCALE GENOMIC DNA]</scope>
    <source>
        <strain evidence="3 4">DSM 10495</strain>
    </source>
</reference>